<accession>A0ABU7MKD9</accession>
<dbReference type="Pfam" id="PF12706">
    <property type="entry name" value="Lactamase_B_2"/>
    <property type="match status" value="1"/>
</dbReference>
<dbReference type="Proteomes" id="UP001347146">
    <property type="component" value="Unassembled WGS sequence"/>
</dbReference>
<gene>
    <name evidence="3" type="ORF">VZC37_22280</name>
</gene>
<dbReference type="SUPFAM" id="SSF56281">
    <property type="entry name" value="Metallo-hydrolase/oxidoreductase"/>
    <property type="match status" value="1"/>
</dbReference>
<dbReference type="PANTHER" id="PTHR43546">
    <property type="entry name" value="UPF0173 METAL-DEPENDENT HYDROLASE MJ1163-RELATED"/>
    <property type="match status" value="1"/>
</dbReference>
<dbReference type="EMBL" id="JAZDUF010000008">
    <property type="protein sequence ID" value="MEE3853081.1"/>
    <property type="molecule type" value="Genomic_DNA"/>
</dbReference>
<evidence type="ECO:0000259" key="2">
    <source>
        <dbReference type="SMART" id="SM00849"/>
    </source>
</evidence>
<comment type="caution">
    <text evidence="3">The sequence shown here is derived from an EMBL/GenBank/DDBJ whole genome shotgun (WGS) entry which is preliminary data.</text>
</comment>
<name>A0ABU7MKD9_9ACTN</name>
<dbReference type="RefSeq" id="WP_330435895.1">
    <property type="nucleotide sequence ID" value="NZ_JAZDUF010000008.1"/>
</dbReference>
<evidence type="ECO:0000313" key="4">
    <source>
        <dbReference type="Proteomes" id="UP001347146"/>
    </source>
</evidence>
<dbReference type="PANTHER" id="PTHR43546:SF8">
    <property type="entry name" value="METALLO-BETA-LACTAMASE DOMAIN-CONTAINING PROTEIN"/>
    <property type="match status" value="1"/>
</dbReference>
<sequence>MTGREDDDAEADDAGDGDAGGESGDRRSRVRWLGHASTLITDGATTVLTDPILTARVAHLRRRRGPTPTDPAIREPDVVLLSHLHADHTHLPSLRMISADVPIVVPRRAPDVFPALKAVGGRLIEVTAGDEVEIGDLVIRAVPADHDGRRWRRGPFDTSALGYVIAGELTTYFAGDTDLYPDLGNWVSECDLALLPVGGWGPNLGPGHMTPDRAAEAAGIVGATLAVPIHFGTLWPIGFDRIRPDRFYRPGAEFVSLLDRDGVTATELHPGETIGLGAV</sequence>
<keyword evidence="4" id="KW-1185">Reference proteome</keyword>
<feature type="region of interest" description="Disordered" evidence="1">
    <location>
        <begin position="1"/>
        <end position="28"/>
    </location>
</feature>
<dbReference type="SMART" id="SM00849">
    <property type="entry name" value="Lactamase_B"/>
    <property type="match status" value="1"/>
</dbReference>
<reference evidence="3 4" key="1">
    <citation type="submission" date="2024-01" db="EMBL/GenBank/DDBJ databases">
        <title>Draft genome sequence of Gordonia sp. LSe1-13.</title>
        <authorList>
            <person name="Suphannarot A."/>
            <person name="Mingma R."/>
        </authorList>
    </citation>
    <scope>NUCLEOTIDE SEQUENCE [LARGE SCALE GENOMIC DNA]</scope>
    <source>
        <strain evidence="3 4">LSe1-13</strain>
    </source>
</reference>
<organism evidence="3 4">
    <name type="scientific">Gordonia sesuvii</name>
    <dbReference type="NCBI Taxonomy" id="3116777"/>
    <lineage>
        <taxon>Bacteria</taxon>
        <taxon>Bacillati</taxon>
        <taxon>Actinomycetota</taxon>
        <taxon>Actinomycetes</taxon>
        <taxon>Mycobacteriales</taxon>
        <taxon>Gordoniaceae</taxon>
        <taxon>Gordonia</taxon>
    </lineage>
</organism>
<feature type="domain" description="Metallo-beta-lactamase" evidence="2">
    <location>
        <begin position="34"/>
        <end position="208"/>
    </location>
</feature>
<dbReference type="InterPro" id="IPR050114">
    <property type="entry name" value="UPF0173_UPF0282_UlaG_hydrolase"/>
</dbReference>
<proteinExistence type="predicted"/>
<evidence type="ECO:0000256" key="1">
    <source>
        <dbReference type="SAM" id="MobiDB-lite"/>
    </source>
</evidence>
<protein>
    <submittedName>
        <fullName evidence="3">MBL fold metallo-hydrolase</fullName>
    </submittedName>
</protein>
<dbReference type="InterPro" id="IPR001279">
    <property type="entry name" value="Metallo-B-lactamas"/>
</dbReference>
<feature type="compositionally biased region" description="Acidic residues" evidence="1">
    <location>
        <begin position="1"/>
        <end position="16"/>
    </location>
</feature>
<evidence type="ECO:0000313" key="3">
    <source>
        <dbReference type="EMBL" id="MEE3853081.1"/>
    </source>
</evidence>
<dbReference type="Gene3D" id="3.60.15.10">
    <property type="entry name" value="Ribonuclease Z/Hydroxyacylglutathione hydrolase-like"/>
    <property type="match status" value="1"/>
</dbReference>
<dbReference type="InterPro" id="IPR036866">
    <property type="entry name" value="RibonucZ/Hydroxyglut_hydro"/>
</dbReference>